<accession>A0A6A4HV66</accession>
<feature type="transmembrane region" description="Helical" evidence="1">
    <location>
        <begin position="189"/>
        <end position="213"/>
    </location>
</feature>
<keyword evidence="3" id="KW-1185">Reference proteome</keyword>
<reference evidence="2" key="1">
    <citation type="journal article" date="2019" name="Environ. Microbiol.">
        <title>Fungal ecological strategies reflected in gene transcription - a case study of two litter decomposers.</title>
        <authorList>
            <person name="Barbi F."/>
            <person name="Kohler A."/>
            <person name="Barry K."/>
            <person name="Baskaran P."/>
            <person name="Daum C."/>
            <person name="Fauchery L."/>
            <person name="Ihrmark K."/>
            <person name="Kuo A."/>
            <person name="LaButti K."/>
            <person name="Lipzen A."/>
            <person name="Morin E."/>
            <person name="Grigoriev I.V."/>
            <person name="Henrissat B."/>
            <person name="Lindahl B."/>
            <person name="Martin F."/>
        </authorList>
    </citation>
    <scope>NUCLEOTIDE SEQUENCE</scope>
    <source>
        <strain evidence="2">JB14</strain>
    </source>
</reference>
<dbReference type="EMBL" id="ML769453">
    <property type="protein sequence ID" value="KAE9400827.1"/>
    <property type="molecule type" value="Genomic_DNA"/>
</dbReference>
<feature type="transmembrane region" description="Helical" evidence="1">
    <location>
        <begin position="57"/>
        <end position="80"/>
    </location>
</feature>
<feature type="transmembrane region" description="Helical" evidence="1">
    <location>
        <begin position="27"/>
        <end position="45"/>
    </location>
</feature>
<feature type="transmembrane region" description="Helical" evidence="1">
    <location>
        <begin position="234"/>
        <end position="255"/>
    </location>
</feature>
<gene>
    <name evidence="2" type="ORF">BT96DRAFT_1018635</name>
</gene>
<proteinExistence type="predicted"/>
<dbReference type="Proteomes" id="UP000799118">
    <property type="component" value="Unassembled WGS sequence"/>
</dbReference>
<keyword evidence="1" id="KW-1133">Transmembrane helix</keyword>
<keyword evidence="1" id="KW-0472">Membrane</keyword>
<feature type="transmembrane region" description="Helical" evidence="1">
    <location>
        <begin position="267"/>
        <end position="289"/>
    </location>
</feature>
<name>A0A6A4HV66_9AGAR</name>
<dbReference type="OrthoDB" id="3174319at2759"/>
<protein>
    <recommendedName>
        <fullName evidence="4">Family A G protein-coupled receptor-like protein</fullName>
    </recommendedName>
</protein>
<evidence type="ECO:0008006" key="4">
    <source>
        <dbReference type="Google" id="ProtNLM"/>
    </source>
</evidence>
<feature type="transmembrane region" description="Helical" evidence="1">
    <location>
        <begin position="100"/>
        <end position="123"/>
    </location>
</feature>
<evidence type="ECO:0000256" key="1">
    <source>
        <dbReference type="SAM" id="Phobius"/>
    </source>
</evidence>
<organism evidence="2 3">
    <name type="scientific">Gymnopus androsaceus JB14</name>
    <dbReference type="NCBI Taxonomy" id="1447944"/>
    <lineage>
        <taxon>Eukaryota</taxon>
        <taxon>Fungi</taxon>
        <taxon>Dikarya</taxon>
        <taxon>Basidiomycota</taxon>
        <taxon>Agaricomycotina</taxon>
        <taxon>Agaricomycetes</taxon>
        <taxon>Agaricomycetidae</taxon>
        <taxon>Agaricales</taxon>
        <taxon>Marasmiineae</taxon>
        <taxon>Omphalotaceae</taxon>
        <taxon>Gymnopus</taxon>
    </lineage>
</organism>
<dbReference type="AlphaFoldDB" id="A0A6A4HV66"/>
<sequence length="330" mass="36409">MSAVSPAAAQAGYSAINVTTYETEFSSLLYGIYATLAFAAMWIVVRRGVTNGRALMLSILAIMFSASTVSFVLGCITNVWQAQMIFFPEVATPQFIHRFYLVDTAGLVFVRLNYILSDLIVVWRAWVIWGRSPRVLALVSFFMLGTIGEYSNMEFIASEATDAGLTLSQLFNDNTSSNNLGPIKGGERAMILVLPTLATNLVSMFLITLKAWYHRKVIKTDFGEGNVSSRAMVVLTWVVESAVIYCVLWILYIFAFFELFTDVGLNIFDGCMVQFSGIYPTAIIVLVALNRSECDRYSSVIDESLKFASVPIDSGMTHPDTTTAESAHGL</sequence>
<keyword evidence="1" id="KW-0812">Transmembrane</keyword>
<evidence type="ECO:0000313" key="2">
    <source>
        <dbReference type="EMBL" id="KAE9400827.1"/>
    </source>
</evidence>
<feature type="transmembrane region" description="Helical" evidence="1">
    <location>
        <begin position="135"/>
        <end position="153"/>
    </location>
</feature>
<evidence type="ECO:0000313" key="3">
    <source>
        <dbReference type="Proteomes" id="UP000799118"/>
    </source>
</evidence>